<dbReference type="SUPFAM" id="SSF50993">
    <property type="entry name" value="Peptidase/esterase 'gauge' domain"/>
    <property type="match status" value="1"/>
</dbReference>
<name>A0A5B0N3K6_PUCGR</name>
<dbReference type="OrthoDB" id="248387at2759"/>
<dbReference type="InterPro" id="IPR023302">
    <property type="entry name" value="Pept_S9A_N"/>
</dbReference>
<comment type="caution">
    <text evidence="3">The sequence shown here is derived from an EMBL/GenBank/DDBJ whole genome shotgun (WGS) entry which is preliminary data.</text>
</comment>
<protein>
    <recommendedName>
        <fullName evidence="2">Peptidase S9A N-terminal domain-containing protein</fullName>
    </recommendedName>
</protein>
<dbReference type="Proteomes" id="UP000325313">
    <property type="component" value="Unassembled WGS sequence"/>
</dbReference>
<gene>
    <name evidence="3" type="ORF">PGT21_023844</name>
    <name evidence="4" type="ORF">PGTUg99_020476</name>
</gene>
<reference evidence="5 6" key="1">
    <citation type="submission" date="2019-05" db="EMBL/GenBank/DDBJ databases">
        <title>Emergence of the Ug99 lineage of the wheat stem rust pathogen through somatic hybridization.</title>
        <authorList>
            <person name="Li F."/>
            <person name="Upadhyaya N.M."/>
            <person name="Sperschneider J."/>
            <person name="Matny O."/>
            <person name="Nguyen-Phuc H."/>
            <person name="Mago R."/>
            <person name="Raley C."/>
            <person name="Miller M.E."/>
            <person name="Silverstein K.A.T."/>
            <person name="Henningsen E."/>
            <person name="Hirsch C.D."/>
            <person name="Visser B."/>
            <person name="Pretorius Z.A."/>
            <person name="Steffenson B.J."/>
            <person name="Schwessinger B."/>
            <person name="Dodds P.N."/>
            <person name="Figueroa M."/>
        </authorList>
    </citation>
    <scope>NUCLEOTIDE SEQUENCE [LARGE SCALE GENOMIC DNA]</scope>
    <source>
        <strain evidence="3">21-0</strain>
        <strain evidence="4 6">Ug99</strain>
    </source>
</reference>
<evidence type="ECO:0000313" key="5">
    <source>
        <dbReference type="Proteomes" id="UP000324748"/>
    </source>
</evidence>
<dbReference type="GO" id="GO:0070012">
    <property type="term" value="F:oligopeptidase activity"/>
    <property type="evidence" value="ECO:0007669"/>
    <property type="project" value="TreeGrafter"/>
</dbReference>
<feature type="domain" description="Peptidase S9A N-terminal" evidence="2">
    <location>
        <begin position="28"/>
        <end position="96"/>
    </location>
</feature>
<dbReference type="GO" id="GO:0005829">
    <property type="term" value="C:cytosol"/>
    <property type="evidence" value="ECO:0007669"/>
    <property type="project" value="TreeGrafter"/>
</dbReference>
<evidence type="ECO:0000313" key="4">
    <source>
        <dbReference type="EMBL" id="KAA1124020.1"/>
    </source>
</evidence>
<dbReference type="GO" id="GO:0004252">
    <property type="term" value="F:serine-type endopeptidase activity"/>
    <property type="evidence" value="ECO:0007669"/>
    <property type="project" value="InterPro"/>
</dbReference>
<dbReference type="EMBL" id="VSWC01000119">
    <property type="protein sequence ID" value="KAA1083044.1"/>
    <property type="molecule type" value="Genomic_DNA"/>
</dbReference>
<dbReference type="Gene3D" id="2.130.10.120">
    <property type="entry name" value="Prolyl oligopeptidase, N-terminal domain"/>
    <property type="match status" value="1"/>
</dbReference>
<dbReference type="InterPro" id="IPR051167">
    <property type="entry name" value="Prolyl_oligopep/macrocyclase"/>
</dbReference>
<feature type="compositionally biased region" description="Basic and acidic residues" evidence="1">
    <location>
        <begin position="103"/>
        <end position="112"/>
    </location>
</feature>
<sequence>MSWDEYPLIGRNPSRQEDPYSWLHKPPKQSNALKRATDPKQPAGERFLDPNLFSINGTTALSFSASSESRIYMVYGVSRSGSNSQTIYVRRTDSPHTKSAADGGKRGENPGRMEDTVWWRERALTKALAGLFGGMRNARG</sequence>
<evidence type="ECO:0000313" key="3">
    <source>
        <dbReference type="EMBL" id="KAA1083044.1"/>
    </source>
</evidence>
<dbReference type="Pfam" id="PF02897">
    <property type="entry name" value="Peptidase_S9_N"/>
    <property type="match status" value="1"/>
</dbReference>
<keyword evidence="5" id="KW-1185">Reference proteome</keyword>
<dbReference type="PANTHER" id="PTHR42881:SF2">
    <property type="entry name" value="PROLYL ENDOPEPTIDASE"/>
    <property type="match status" value="1"/>
</dbReference>
<evidence type="ECO:0000256" key="1">
    <source>
        <dbReference type="SAM" id="MobiDB-lite"/>
    </source>
</evidence>
<evidence type="ECO:0000259" key="2">
    <source>
        <dbReference type="Pfam" id="PF02897"/>
    </source>
</evidence>
<feature type="region of interest" description="Disordered" evidence="1">
    <location>
        <begin position="1"/>
        <end position="49"/>
    </location>
</feature>
<dbReference type="AlphaFoldDB" id="A0A5B0N3K6"/>
<feature type="region of interest" description="Disordered" evidence="1">
    <location>
        <begin position="86"/>
        <end position="112"/>
    </location>
</feature>
<dbReference type="PANTHER" id="PTHR42881">
    <property type="entry name" value="PROLYL ENDOPEPTIDASE"/>
    <property type="match status" value="1"/>
</dbReference>
<proteinExistence type="predicted"/>
<organism evidence="3 5">
    <name type="scientific">Puccinia graminis f. sp. tritici</name>
    <dbReference type="NCBI Taxonomy" id="56615"/>
    <lineage>
        <taxon>Eukaryota</taxon>
        <taxon>Fungi</taxon>
        <taxon>Dikarya</taxon>
        <taxon>Basidiomycota</taxon>
        <taxon>Pucciniomycotina</taxon>
        <taxon>Pucciniomycetes</taxon>
        <taxon>Pucciniales</taxon>
        <taxon>Pucciniaceae</taxon>
        <taxon>Puccinia</taxon>
    </lineage>
</organism>
<accession>A0A5B0N3K6</accession>
<dbReference type="EMBL" id="VDEP01000205">
    <property type="protein sequence ID" value="KAA1124020.1"/>
    <property type="molecule type" value="Genomic_DNA"/>
</dbReference>
<dbReference type="Proteomes" id="UP000324748">
    <property type="component" value="Unassembled WGS sequence"/>
</dbReference>
<evidence type="ECO:0000313" key="6">
    <source>
        <dbReference type="Proteomes" id="UP000325313"/>
    </source>
</evidence>